<dbReference type="CDD" id="cd00882">
    <property type="entry name" value="Ras_like_GTPase"/>
    <property type="match status" value="1"/>
</dbReference>
<dbReference type="Gene3D" id="3.40.50.300">
    <property type="entry name" value="P-loop containing nucleotide triphosphate hydrolases"/>
    <property type="match status" value="1"/>
</dbReference>
<comment type="similarity">
    <text evidence="1">Belongs to the GPN-loop GTPase family.</text>
</comment>
<protein>
    <submittedName>
        <fullName evidence="5">GTP-binding protein</fullName>
    </submittedName>
</protein>
<organism evidence="5 6">
    <name type="scientific">Marinobacter fuscus</name>
    <dbReference type="NCBI Taxonomy" id="2109942"/>
    <lineage>
        <taxon>Bacteria</taxon>
        <taxon>Pseudomonadati</taxon>
        <taxon>Pseudomonadota</taxon>
        <taxon>Gammaproteobacteria</taxon>
        <taxon>Pseudomonadales</taxon>
        <taxon>Marinobacteraceae</taxon>
        <taxon>Marinobacter</taxon>
    </lineage>
</organism>
<keyword evidence="3" id="KW-0378">Hydrolase</keyword>
<evidence type="ECO:0000256" key="4">
    <source>
        <dbReference type="ARBA" id="ARBA00023134"/>
    </source>
</evidence>
<evidence type="ECO:0000256" key="3">
    <source>
        <dbReference type="ARBA" id="ARBA00022801"/>
    </source>
</evidence>
<keyword evidence="4" id="KW-0342">GTP-binding</keyword>
<dbReference type="GO" id="GO:0005525">
    <property type="term" value="F:GTP binding"/>
    <property type="evidence" value="ECO:0007669"/>
    <property type="project" value="UniProtKB-KW"/>
</dbReference>
<dbReference type="InterPro" id="IPR004130">
    <property type="entry name" value="Gpn"/>
</dbReference>
<dbReference type="AlphaFoldDB" id="A0A2T1K4D4"/>
<evidence type="ECO:0000313" key="5">
    <source>
        <dbReference type="EMBL" id="PSF05026.1"/>
    </source>
</evidence>
<name>A0A2T1K4D4_9GAMM</name>
<dbReference type="GO" id="GO:0016787">
    <property type="term" value="F:hydrolase activity"/>
    <property type="evidence" value="ECO:0007669"/>
    <property type="project" value="UniProtKB-KW"/>
</dbReference>
<evidence type="ECO:0000313" key="6">
    <source>
        <dbReference type="Proteomes" id="UP000239866"/>
    </source>
</evidence>
<dbReference type="RefSeq" id="WP_106764937.1">
    <property type="nucleotide sequence ID" value="NZ_PXNP01000105.1"/>
</dbReference>
<proteinExistence type="inferred from homology"/>
<evidence type="ECO:0000256" key="2">
    <source>
        <dbReference type="ARBA" id="ARBA00022741"/>
    </source>
</evidence>
<dbReference type="OrthoDB" id="4319884at2"/>
<keyword evidence="6" id="KW-1185">Reference proteome</keyword>
<dbReference type="Pfam" id="PF03029">
    <property type="entry name" value="ATP_bind_1"/>
    <property type="match status" value="1"/>
</dbReference>
<reference evidence="5 6" key="1">
    <citation type="submission" date="2018-03" db="EMBL/GenBank/DDBJ databases">
        <title>Marinobacter brunus sp. nov., a marine bacterium of Gamma-proteobacteria isolated from the surface seawater of the South China Sea.</title>
        <authorList>
            <person name="Cheng H."/>
            <person name="Wu Y.-H."/>
            <person name="Xamxidin M."/>
            <person name="Xu X.-W."/>
        </authorList>
    </citation>
    <scope>NUCLEOTIDE SEQUENCE [LARGE SCALE GENOMIC DNA]</scope>
    <source>
        <strain evidence="5 6">NH169-3</strain>
    </source>
</reference>
<sequence length="175" mass="19010">MNHKIIFAGPVGAGKTTAINTISDKPVVTTEAEASDAVKERKATTTVAMDFGVLKLDDGTNVHLYGTPGQQRFDYMWEILVNGGLGLAILIDNASDDPLADLEFYIESFKTFLAEKPLCVGVTRMDLAPAPRLSDYNKKLAELGIRAPIYEVDARKSNDVKTLVRSLLYTIAMGG</sequence>
<dbReference type="PANTHER" id="PTHR42708:SF1">
    <property type="entry name" value="GLIDING MOTILITY PROTEIN MGLA"/>
    <property type="match status" value="1"/>
</dbReference>
<dbReference type="PANTHER" id="PTHR42708">
    <property type="entry name" value="ATP/GTP-BINDING PROTEIN-RELATED"/>
    <property type="match status" value="1"/>
</dbReference>
<dbReference type="InterPro" id="IPR052705">
    <property type="entry name" value="Gliding_Motility_GTPase"/>
</dbReference>
<dbReference type="InterPro" id="IPR027417">
    <property type="entry name" value="P-loop_NTPase"/>
</dbReference>
<gene>
    <name evidence="5" type="ORF">C7H09_16895</name>
</gene>
<dbReference type="EMBL" id="PXNP01000105">
    <property type="protein sequence ID" value="PSF05026.1"/>
    <property type="molecule type" value="Genomic_DNA"/>
</dbReference>
<dbReference type="Proteomes" id="UP000239866">
    <property type="component" value="Unassembled WGS sequence"/>
</dbReference>
<comment type="caution">
    <text evidence="5">The sequence shown here is derived from an EMBL/GenBank/DDBJ whole genome shotgun (WGS) entry which is preliminary data.</text>
</comment>
<accession>A0A2T1K4D4</accession>
<dbReference type="SUPFAM" id="SSF52540">
    <property type="entry name" value="P-loop containing nucleoside triphosphate hydrolases"/>
    <property type="match status" value="1"/>
</dbReference>
<evidence type="ECO:0000256" key="1">
    <source>
        <dbReference type="ARBA" id="ARBA00005290"/>
    </source>
</evidence>
<keyword evidence="2" id="KW-0547">Nucleotide-binding</keyword>